<evidence type="ECO:0000313" key="2">
    <source>
        <dbReference type="EMBL" id="GBP31803.1"/>
    </source>
</evidence>
<dbReference type="STRING" id="151549.A0A4C1UZ76"/>
<gene>
    <name evidence="2" type="ORF">EVAR_81569_1</name>
</gene>
<protein>
    <recommendedName>
        <fullName evidence="1">Reverse transcriptase domain-containing protein</fullName>
    </recommendedName>
</protein>
<sequence length="222" mass="24793">MLSSLSRFFGAWEELRDTIGVSCDLSKAFDCVHQDTLIRKLRHYVRSLLLGILESYLSVRIERDDINGERSSGSAVNMGVPQGSVLEPLLVHINDLSHLEKDEHGIKLFADTSMLFNVNGQQPDIDDIKIILFVSAVLDLRPQKCELNGNSPTISRYGVPHSSAASHAEAISLAYNTRKVGSRDRPLDCHNAPHLPLDPLPPPRKAPDLTRGRYRHRCEPLI</sequence>
<evidence type="ECO:0000313" key="3">
    <source>
        <dbReference type="Proteomes" id="UP000299102"/>
    </source>
</evidence>
<proteinExistence type="predicted"/>
<evidence type="ECO:0000259" key="1">
    <source>
        <dbReference type="Pfam" id="PF00078"/>
    </source>
</evidence>
<accession>A0A4C1UZ76</accession>
<organism evidence="2 3">
    <name type="scientific">Eumeta variegata</name>
    <name type="common">Bagworm moth</name>
    <name type="synonym">Eumeta japonica</name>
    <dbReference type="NCBI Taxonomy" id="151549"/>
    <lineage>
        <taxon>Eukaryota</taxon>
        <taxon>Metazoa</taxon>
        <taxon>Ecdysozoa</taxon>
        <taxon>Arthropoda</taxon>
        <taxon>Hexapoda</taxon>
        <taxon>Insecta</taxon>
        <taxon>Pterygota</taxon>
        <taxon>Neoptera</taxon>
        <taxon>Endopterygota</taxon>
        <taxon>Lepidoptera</taxon>
        <taxon>Glossata</taxon>
        <taxon>Ditrysia</taxon>
        <taxon>Tineoidea</taxon>
        <taxon>Psychidae</taxon>
        <taxon>Oiketicinae</taxon>
        <taxon>Eumeta</taxon>
    </lineage>
</organism>
<feature type="domain" description="Reverse transcriptase" evidence="1">
    <location>
        <begin position="14"/>
        <end position="118"/>
    </location>
</feature>
<name>A0A4C1UZ76_EUMVA</name>
<dbReference type="AlphaFoldDB" id="A0A4C1UZ76"/>
<dbReference type="OrthoDB" id="414730at2759"/>
<dbReference type="InterPro" id="IPR000477">
    <property type="entry name" value="RT_dom"/>
</dbReference>
<dbReference type="PANTHER" id="PTHR33332">
    <property type="entry name" value="REVERSE TRANSCRIPTASE DOMAIN-CONTAINING PROTEIN"/>
    <property type="match status" value="1"/>
</dbReference>
<dbReference type="Pfam" id="PF00078">
    <property type="entry name" value="RVT_1"/>
    <property type="match status" value="1"/>
</dbReference>
<keyword evidence="3" id="KW-1185">Reference proteome</keyword>
<dbReference type="EMBL" id="BGZK01000251">
    <property type="protein sequence ID" value="GBP31803.1"/>
    <property type="molecule type" value="Genomic_DNA"/>
</dbReference>
<comment type="caution">
    <text evidence="2">The sequence shown here is derived from an EMBL/GenBank/DDBJ whole genome shotgun (WGS) entry which is preliminary data.</text>
</comment>
<dbReference type="Proteomes" id="UP000299102">
    <property type="component" value="Unassembled WGS sequence"/>
</dbReference>
<reference evidence="2 3" key="1">
    <citation type="journal article" date="2019" name="Commun. Biol.">
        <title>The bagworm genome reveals a unique fibroin gene that provides high tensile strength.</title>
        <authorList>
            <person name="Kono N."/>
            <person name="Nakamura H."/>
            <person name="Ohtoshi R."/>
            <person name="Tomita M."/>
            <person name="Numata K."/>
            <person name="Arakawa K."/>
        </authorList>
    </citation>
    <scope>NUCLEOTIDE SEQUENCE [LARGE SCALE GENOMIC DNA]</scope>
</reference>